<evidence type="ECO:0000256" key="6">
    <source>
        <dbReference type="ARBA" id="ARBA00023136"/>
    </source>
</evidence>
<evidence type="ECO:0000256" key="1">
    <source>
        <dbReference type="ARBA" id="ARBA00004141"/>
    </source>
</evidence>
<keyword evidence="2" id="KW-0813">Transport</keyword>
<comment type="caution">
    <text evidence="8">The sequence shown here is derived from an EMBL/GenBank/DDBJ whole genome shotgun (WGS) entry which is preliminary data.</text>
</comment>
<evidence type="ECO:0000256" key="3">
    <source>
        <dbReference type="ARBA" id="ARBA00022475"/>
    </source>
</evidence>
<name>A0A2W5MJG1_ANCNO</name>
<dbReference type="InterPro" id="IPR004776">
    <property type="entry name" value="Mem_transp_PIN-like"/>
</dbReference>
<evidence type="ECO:0000256" key="5">
    <source>
        <dbReference type="ARBA" id="ARBA00022989"/>
    </source>
</evidence>
<evidence type="ECO:0000256" key="4">
    <source>
        <dbReference type="ARBA" id="ARBA00022692"/>
    </source>
</evidence>
<feature type="transmembrane region" description="Helical" evidence="7">
    <location>
        <begin position="228"/>
        <end position="251"/>
    </location>
</feature>
<protein>
    <submittedName>
        <fullName evidence="8">Transporter</fullName>
    </submittedName>
</protein>
<dbReference type="GO" id="GO:0055085">
    <property type="term" value="P:transmembrane transport"/>
    <property type="evidence" value="ECO:0007669"/>
    <property type="project" value="InterPro"/>
</dbReference>
<dbReference type="GO" id="GO:0016020">
    <property type="term" value="C:membrane"/>
    <property type="evidence" value="ECO:0007669"/>
    <property type="project" value="UniProtKB-SubCell"/>
</dbReference>
<dbReference type="PANTHER" id="PTHR36838">
    <property type="entry name" value="AUXIN EFFLUX CARRIER FAMILY PROTEIN"/>
    <property type="match status" value="1"/>
</dbReference>
<keyword evidence="3" id="KW-1003">Cell membrane</keyword>
<dbReference type="EMBL" id="QFPN01000007">
    <property type="protein sequence ID" value="PZQ13590.1"/>
    <property type="molecule type" value="Genomic_DNA"/>
</dbReference>
<evidence type="ECO:0000256" key="7">
    <source>
        <dbReference type="SAM" id="Phobius"/>
    </source>
</evidence>
<dbReference type="Pfam" id="PF03547">
    <property type="entry name" value="Mem_trans"/>
    <property type="match status" value="1"/>
</dbReference>
<feature type="transmembrane region" description="Helical" evidence="7">
    <location>
        <begin position="6"/>
        <end position="26"/>
    </location>
</feature>
<keyword evidence="4 7" id="KW-0812">Transmembrane</keyword>
<feature type="transmembrane region" description="Helical" evidence="7">
    <location>
        <begin position="289"/>
        <end position="309"/>
    </location>
</feature>
<evidence type="ECO:0000313" key="9">
    <source>
        <dbReference type="Proteomes" id="UP000249577"/>
    </source>
</evidence>
<organism evidence="8 9">
    <name type="scientific">Ancylobacter novellus</name>
    <name type="common">Thiobacillus novellus</name>
    <dbReference type="NCBI Taxonomy" id="921"/>
    <lineage>
        <taxon>Bacteria</taxon>
        <taxon>Pseudomonadati</taxon>
        <taxon>Pseudomonadota</taxon>
        <taxon>Alphaproteobacteria</taxon>
        <taxon>Hyphomicrobiales</taxon>
        <taxon>Xanthobacteraceae</taxon>
        <taxon>Ancylobacter</taxon>
    </lineage>
</organism>
<sequence>MEAILNAAAPLFALILTGYLCGRFGLFAREATASINRFAAYLALPALLFVAMTRITPAQIGQFGFIAAYFIPIAAIYLAGYALSRRRGHGLAAANMDGLSASYGNVGFMGVPLCLLVFGEDGLQPAVVATLVTGCVQFLFAIAMIEIDRKRGASALRTAGGVAATLLVNPLCVAPLAGLAIGVAGVPLPVPVERFASLLGGAATPCALICVGLFFADQAGAKPEPGAVGATLALKLFAQPALAALLAFYVFDMPSLWAQAAVLLSALPIGAGAFTVAQLYGLRTAATSGAIMLSHVASVATLSLLLVWLG</sequence>
<proteinExistence type="predicted"/>
<evidence type="ECO:0000256" key="2">
    <source>
        <dbReference type="ARBA" id="ARBA00022448"/>
    </source>
</evidence>
<feature type="transmembrane region" description="Helical" evidence="7">
    <location>
        <begin position="257"/>
        <end position="277"/>
    </location>
</feature>
<dbReference type="PANTHER" id="PTHR36838:SF3">
    <property type="entry name" value="TRANSPORTER AUXIN EFFLUX CARRIER EC FAMILY"/>
    <property type="match status" value="1"/>
</dbReference>
<dbReference type="Proteomes" id="UP000249577">
    <property type="component" value="Unassembled WGS sequence"/>
</dbReference>
<accession>A0A2W5MJG1</accession>
<feature type="transmembrane region" description="Helical" evidence="7">
    <location>
        <begin position="63"/>
        <end position="83"/>
    </location>
</feature>
<feature type="transmembrane region" description="Helical" evidence="7">
    <location>
        <begin position="38"/>
        <end position="57"/>
    </location>
</feature>
<keyword evidence="5 7" id="KW-1133">Transmembrane helix</keyword>
<feature type="transmembrane region" description="Helical" evidence="7">
    <location>
        <begin position="125"/>
        <end position="147"/>
    </location>
</feature>
<keyword evidence="6 7" id="KW-0472">Membrane</keyword>
<feature type="transmembrane region" description="Helical" evidence="7">
    <location>
        <begin position="195"/>
        <end position="216"/>
    </location>
</feature>
<reference evidence="8 9" key="1">
    <citation type="submission" date="2017-08" db="EMBL/GenBank/DDBJ databases">
        <title>Infants hospitalized years apart are colonized by the same room-sourced microbial strains.</title>
        <authorList>
            <person name="Brooks B."/>
            <person name="Olm M.R."/>
            <person name="Firek B.A."/>
            <person name="Baker R."/>
            <person name="Thomas B.C."/>
            <person name="Morowitz M.J."/>
            <person name="Banfield J.F."/>
        </authorList>
    </citation>
    <scope>NUCLEOTIDE SEQUENCE [LARGE SCALE GENOMIC DNA]</scope>
    <source>
        <strain evidence="8">S2_005_003_R2_43</strain>
    </source>
</reference>
<evidence type="ECO:0000313" key="8">
    <source>
        <dbReference type="EMBL" id="PZQ13590.1"/>
    </source>
</evidence>
<feature type="transmembrane region" description="Helical" evidence="7">
    <location>
        <begin position="159"/>
        <end position="183"/>
    </location>
</feature>
<comment type="subcellular location">
    <subcellularLocation>
        <location evidence="1">Membrane</location>
        <topology evidence="1">Multi-pass membrane protein</topology>
    </subcellularLocation>
</comment>
<dbReference type="AlphaFoldDB" id="A0A2W5MJG1"/>
<feature type="transmembrane region" description="Helical" evidence="7">
    <location>
        <begin position="103"/>
        <end position="119"/>
    </location>
</feature>
<gene>
    <name evidence="8" type="ORF">DI565_13675</name>
</gene>